<dbReference type="Gene3D" id="2.130.10.10">
    <property type="entry name" value="YVTN repeat-like/Quinoprotein amine dehydrogenase"/>
    <property type="match status" value="1"/>
</dbReference>
<reference evidence="2 3" key="1">
    <citation type="journal article" date="2016" name="Genome Biol. Evol.">
        <title>Divergent and convergent evolution of fungal pathogenicity.</title>
        <authorList>
            <person name="Shang Y."/>
            <person name="Xiao G."/>
            <person name="Zheng P."/>
            <person name="Cen K."/>
            <person name="Zhan S."/>
            <person name="Wang C."/>
        </authorList>
    </citation>
    <scope>NUCLEOTIDE SEQUENCE [LARGE SCALE GENOMIC DNA]</scope>
    <source>
        <strain evidence="2 3">RCEF 264</strain>
    </source>
</reference>
<comment type="caution">
    <text evidence="2">The sequence shown here is derived from an EMBL/GenBank/DDBJ whole genome shotgun (WGS) entry which is preliminary data.</text>
</comment>
<organism evidence="2 3">
    <name type="scientific">Niveomyces insectorum RCEF 264</name>
    <dbReference type="NCBI Taxonomy" id="1081102"/>
    <lineage>
        <taxon>Eukaryota</taxon>
        <taxon>Fungi</taxon>
        <taxon>Dikarya</taxon>
        <taxon>Ascomycota</taxon>
        <taxon>Pezizomycotina</taxon>
        <taxon>Sordariomycetes</taxon>
        <taxon>Hypocreomycetidae</taxon>
        <taxon>Hypocreales</taxon>
        <taxon>Cordycipitaceae</taxon>
        <taxon>Niveomyces</taxon>
    </lineage>
</organism>
<protein>
    <submittedName>
        <fullName evidence="2">WD40/YVTN repeat-like-containing domain protein</fullName>
    </submittedName>
</protein>
<dbReference type="InterPro" id="IPR015943">
    <property type="entry name" value="WD40/YVTN_repeat-like_dom_sf"/>
</dbReference>
<dbReference type="OrthoDB" id="10006285at2759"/>
<gene>
    <name evidence="2" type="ORF">SPI_02574</name>
</gene>
<keyword evidence="3" id="KW-1185">Reference proteome</keyword>
<evidence type="ECO:0000313" key="3">
    <source>
        <dbReference type="Proteomes" id="UP000076874"/>
    </source>
</evidence>
<dbReference type="EMBL" id="AZHD01000003">
    <property type="protein sequence ID" value="OAA65787.1"/>
    <property type="molecule type" value="Genomic_DNA"/>
</dbReference>
<dbReference type="Proteomes" id="UP000076874">
    <property type="component" value="Unassembled WGS sequence"/>
</dbReference>
<accession>A0A167Y3J9</accession>
<sequence length="415" mass="41901">MFSQFLLTSSVFMALTQVATPFPHSSNSDKGCQNGRAIYMISNNADNAVVAVPIASDGTLLVDRGTTTATGGVGETGITKATNQSAGPDGLFSQSSLTIAGNNIFAVNPGSNTVSMFAIDQRDPTKLTLVGNPAALLGDFPVTVAASDQNRLVCVGASGARAGVSCASFSAQTGIGAMDGLRSFALNQTTPPEGPLNTVSEVFFSGDESTLFTTVKGDPTVNNTGFLASFPVQNARTTCRAASVGKQATRNSPNGTAVLFGSKPIPGSSNLFVTDASFGAAVLGISSAADIAAGEPGVVTLGRGVIDGQSATCWATISPATNTAFVTDVGVNRLVEMSLTDASIQGQPIDLSANGDPGLIDLVAAGSFIYALSPGNGTTEAAVTVLNALTRAQVQHAQLTSLGLNKNAQGLAVLV</sequence>
<feature type="chain" id="PRO_5007894595" evidence="1">
    <location>
        <begin position="22"/>
        <end position="415"/>
    </location>
</feature>
<keyword evidence="1" id="KW-0732">Signal</keyword>
<name>A0A167Y3J9_9HYPO</name>
<evidence type="ECO:0000313" key="2">
    <source>
        <dbReference type="EMBL" id="OAA65787.1"/>
    </source>
</evidence>
<evidence type="ECO:0000256" key="1">
    <source>
        <dbReference type="SAM" id="SignalP"/>
    </source>
</evidence>
<dbReference type="STRING" id="1081102.A0A167Y3J9"/>
<proteinExistence type="predicted"/>
<dbReference type="AlphaFoldDB" id="A0A167Y3J9"/>
<dbReference type="SUPFAM" id="SSF63825">
    <property type="entry name" value="YWTD domain"/>
    <property type="match status" value="1"/>
</dbReference>
<feature type="signal peptide" evidence="1">
    <location>
        <begin position="1"/>
        <end position="21"/>
    </location>
</feature>